<name>A0A8C9RII2_SCLFO</name>
<dbReference type="KEGG" id="sfm:108929901"/>
<proteinExistence type="predicted"/>
<dbReference type="InterPro" id="IPR038259">
    <property type="entry name" value="Tmem141_sf"/>
</dbReference>
<feature type="region of interest" description="Disordered" evidence="1">
    <location>
        <begin position="100"/>
        <end position="128"/>
    </location>
</feature>
<reference evidence="2 3" key="1">
    <citation type="submission" date="2019-04" db="EMBL/GenBank/DDBJ databases">
        <authorList>
            <consortium name="Wellcome Sanger Institute Data Sharing"/>
        </authorList>
    </citation>
    <scope>NUCLEOTIDE SEQUENCE [LARGE SCALE GENOMIC DNA]</scope>
</reference>
<gene>
    <name evidence="2" type="primary">tmem141</name>
</gene>
<organism evidence="2 3">
    <name type="scientific">Scleropages formosus</name>
    <name type="common">Asian bonytongue</name>
    <name type="synonym">Osteoglossum formosum</name>
    <dbReference type="NCBI Taxonomy" id="113540"/>
    <lineage>
        <taxon>Eukaryota</taxon>
        <taxon>Metazoa</taxon>
        <taxon>Chordata</taxon>
        <taxon>Craniata</taxon>
        <taxon>Vertebrata</taxon>
        <taxon>Euteleostomi</taxon>
        <taxon>Actinopterygii</taxon>
        <taxon>Neopterygii</taxon>
        <taxon>Teleostei</taxon>
        <taxon>Osteoglossocephala</taxon>
        <taxon>Osteoglossomorpha</taxon>
        <taxon>Osteoglossiformes</taxon>
        <taxon>Osteoglossidae</taxon>
        <taxon>Scleropages</taxon>
    </lineage>
</organism>
<dbReference type="InterPro" id="IPR026788">
    <property type="entry name" value="Tmem141"/>
</dbReference>
<dbReference type="GeneID" id="108929901"/>
<evidence type="ECO:0000313" key="3">
    <source>
        <dbReference type="Proteomes" id="UP000694397"/>
    </source>
</evidence>
<reference evidence="2" key="2">
    <citation type="submission" date="2025-08" db="UniProtKB">
        <authorList>
            <consortium name="Ensembl"/>
        </authorList>
    </citation>
    <scope>IDENTIFICATION</scope>
</reference>
<protein>
    <submittedName>
        <fullName evidence="2">Transmembrane protein 141</fullName>
    </submittedName>
</protein>
<feature type="compositionally biased region" description="Polar residues" evidence="1">
    <location>
        <begin position="119"/>
        <end position="128"/>
    </location>
</feature>
<dbReference type="Pfam" id="PF15110">
    <property type="entry name" value="TMEM141"/>
    <property type="match status" value="1"/>
</dbReference>
<dbReference type="AlphaFoldDB" id="A0A8C9RII2"/>
<evidence type="ECO:0000313" key="2">
    <source>
        <dbReference type="Ensembl" id="ENSSFOP00015014468.2"/>
    </source>
</evidence>
<dbReference type="Ensembl" id="ENSSFOT00015014641.2">
    <property type="protein sequence ID" value="ENSSFOP00015014468.2"/>
    <property type="gene ID" value="ENSSFOG00015009336.2"/>
</dbReference>
<accession>A0A8C9RII2</accession>
<dbReference type="CTD" id="85014"/>
<dbReference type="OrthoDB" id="10056589at2759"/>
<sequence>MVNLGVTKVDDAVASKHPGLQQYAACQSAAFMKGTGTFILGTAGFFATQKVLQKRLPYPLQWNLLLSVVAGSLCSYAVTRSETQRCSDLWVYLETSNYPGRAAPNVEETPSTASPPGPKTTQYGDVME</sequence>
<dbReference type="Gene3D" id="1.10.3350.20">
    <property type="entry name" value="Tmem141 protein family"/>
    <property type="match status" value="1"/>
</dbReference>
<dbReference type="GeneTree" id="ENSGT00940000153116"/>
<dbReference type="RefSeq" id="XP_018600252.2">
    <property type="nucleotide sequence ID" value="XM_018744736.2"/>
</dbReference>
<keyword evidence="3" id="KW-1185">Reference proteome</keyword>
<reference evidence="2" key="3">
    <citation type="submission" date="2025-09" db="UniProtKB">
        <authorList>
            <consortium name="Ensembl"/>
        </authorList>
    </citation>
    <scope>IDENTIFICATION</scope>
</reference>
<dbReference type="PANTHER" id="PTHR47229">
    <property type="entry name" value="TRANSMEMBRANE PROTEIN 141"/>
    <property type="match status" value="1"/>
</dbReference>
<evidence type="ECO:0000256" key="1">
    <source>
        <dbReference type="SAM" id="MobiDB-lite"/>
    </source>
</evidence>
<dbReference type="Proteomes" id="UP000694397">
    <property type="component" value="Chromosome 6"/>
</dbReference>
<dbReference type="PANTHER" id="PTHR47229:SF1">
    <property type="entry name" value="TRANSMEMBRANE PROTEIN 141"/>
    <property type="match status" value="1"/>
</dbReference>